<dbReference type="PRINTS" id="PR02106">
    <property type="entry name" value="INTSUBUNIT10"/>
</dbReference>
<dbReference type="AlphaFoldDB" id="A0A482XGR1"/>
<comment type="subcellular location">
    <subcellularLocation>
        <location evidence="1">Nucleus</location>
    </subcellularLocation>
</comment>
<comment type="caution">
    <text evidence="5">The sequence shown here is derived from an EMBL/GenBank/DDBJ whole genome shotgun (WGS) entry which is preliminary data.</text>
</comment>
<evidence type="ECO:0000256" key="1">
    <source>
        <dbReference type="ARBA" id="ARBA00004123"/>
    </source>
</evidence>
<accession>A0A482XGR1</accession>
<dbReference type="InParanoid" id="A0A482XGR1"/>
<dbReference type="Pfam" id="PF21045">
    <property type="entry name" value="INT10"/>
    <property type="match status" value="2"/>
</dbReference>
<evidence type="ECO:0000256" key="2">
    <source>
        <dbReference type="ARBA" id="ARBA00010391"/>
    </source>
</evidence>
<dbReference type="PANTHER" id="PTHR16055:SF2">
    <property type="entry name" value="INTEGRATOR COMPLEX SUBUNIT 10"/>
    <property type="match status" value="1"/>
</dbReference>
<dbReference type="GO" id="GO:0016180">
    <property type="term" value="P:snRNA processing"/>
    <property type="evidence" value="ECO:0007669"/>
    <property type="project" value="InterPro"/>
</dbReference>
<comment type="similarity">
    <text evidence="2">Belongs to the Integrator subunit 10 family.</text>
</comment>
<sequence length="657" mass="76401">MAVFQSYDFDSNISDQEYLISCARNSKSNIAISKAWLLTAKTIFPHEMGIQFEDYNLEKSLKNTKEASKCFSDMFHSFPEEPSIWEEVTNITVSLQAEQPTPEQLFLKEMFSYLTPDIQQQLLLVTANRTSNTLEHCHLMLLLLRSFPLTTIQYGNGLLDTLMTAEQMNYGNNPVNQFRKILVTDLIPLLIPVQLPVPVIYRLLRTTVEFYISYIFKGVTEIEGLPESECRIENPWKCLMGTFEEIVKKLGWELSSIFSNSWNKDAACQRISQFVHIHGIRLIEDGQLVMQVAYCTFLLFLNALYEYNSLLNEGDMIMLELPVDPSNNPGMNEPVPKKRCRSKVGTEEDIALTASQKVTIVRTFTVAFRCFEMFQNSDVLKKEFYQLIQNLKLENLVQKIFQDVHLYKGMYHECIEKIKLSESELKHDLKLICIHFYKQDFNAMLESIANVVERLSPYSKCNTLHSQPKDPQVSLLQKSPPNAKRHLHFLHMKKRPILQYIAKLLIVSLRKVRSRLQNIDFDLAQGHILVLLQLDWPQDELLFKEIVEVIKMNRRFSYNLFMKYVICTTFLEEFMYLSSERGGSVALDILIPTSNQLLNQRRMSTRGVDKGAKEDFKMAMRRQTARINENIENLLIQFIVNEKEAIRHCLNSQRTDL</sequence>
<evidence type="ECO:0000313" key="5">
    <source>
        <dbReference type="EMBL" id="RZF44932.1"/>
    </source>
</evidence>
<proteinExistence type="inferred from homology"/>
<keyword evidence="6" id="KW-1185">Reference proteome</keyword>
<evidence type="ECO:0000256" key="4">
    <source>
        <dbReference type="ARBA" id="ARBA00023242"/>
    </source>
</evidence>
<keyword evidence="4" id="KW-0539">Nucleus</keyword>
<dbReference type="FunCoup" id="A0A482XGR1">
    <property type="interactions" value="1440"/>
</dbReference>
<dbReference type="PANTHER" id="PTHR16055">
    <property type="entry name" value="INTEGRATOR COMPLEX SUBUNIT 10"/>
    <property type="match status" value="1"/>
</dbReference>
<protein>
    <recommendedName>
        <fullName evidence="3">Integrator complex subunit 10</fullName>
    </recommendedName>
</protein>
<organism evidence="5 6">
    <name type="scientific">Laodelphax striatellus</name>
    <name type="common">Small brown planthopper</name>
    <name type="synonym">Delphax striatella</name>
    <dbReference type="NCBI Taxonomy" id="195883"/>
    <lineage>
        <taxon>Eukaryota</taxon>
        <taxon>Metazoa</taxon>
        <taxon>Ecdysozoa</taxon>
        <taxon>Arthropoda</taxon>
        <taxon>Hexapoda</taxon>
        <taxon>Insecta</taxon>
        <taxon>Pterygota</taxon>
        <taxon>Neoptera</taxon>
        <taxon>Paraneoptera</taxon>
        <taxon>Hemiptera</taxon>
        <taxon>Auchenorrhyncha</taxon>
        <taxon>Fulgoroidea</taxon>
        <taxon>Delphacidae</taxon>
        <taxon>Criomorphinae</taxon>
        <taxon>Laodelphax</taxon>
    </lineage>
</organism>
<dbReference type="Proteomes" id="UP000291343">
    <property type="component" value="Unassembled WGS sequence"/>
</dbReference>
<evidence type="ECO:0000256" key="3">
    <source>
        <dbReference type="ARBA" id="ARBA00016811"/>
    </source>
</evidence>
<name>A0A482XGR1_LAOST</name>
<dbReference type="SMR" id="A0A482XGR1"/>
<evidence type="ECO:0000313" key="6">
    <source>
        <dbReference type="Proteomes" id="UP000291343"/>
    </source>
</evidence>
<reference evidence="5 6" key="1">
    <citation type="journal article" date="2017" name="Gigascience">
        <title>Genome sequence of the small brown planthopper, Laodelphax striatellus.</title>
        <authorList>
            <person name="Zhu J."/>
            <person name="Jiang F."/>
            <person name="Wang X."/>
            <person name="Yang P."/>
            <person name="Bao Y."/>
            <person name="Zhao W."/>
            <person name="Wang W."/>
            <person name="Lu H."/>
            <person name="Wang Q."/>
            <person name="Cui N."/>
            <person name="Li J."/>
            <person name="Chen X."/>
            <person name="Luo L."/>
            <person name="Yu J."/>
            <person name="Kang L."/>
            <person name="Cui F."/>
        </authorList>
    </citation>
    <scope>NUCLEOTIDE SEQUENCE [LARGE SCALE GENOMIC DNA]</scope>
    <source>
        <strain evidence="5">Lst14</strain>
    </source>
</reference>
<dbReference type="OrthoDB" id="18145at2759"/>
<dbReference type="InterPro" id="IPR026164">
    <property type="entry name" value="Int_cplx_su10"/>
</dbReference>
<dbReference type="GO" id="GO:0032039">
    <property type="term" value="C:integrator complex"/>
    <property type="evidence" value="ECO:0007669"/>
    <property type="project" value="InterPro"/>
</dbReference>
<gene>
    <name evidence="5" type="ORF">LSTR_LSTR013122</name>
</gene>
<dbReference type="STRING" id="195883.A0A482XGR1"/>
<dbReference type="EMBL" id="QKKF02010123">
    <property type="protein sequence ID" value="RZF44932.1"/>
    <property type="molecule type" value="Genomic_DNA"/>
</dbReference>